<dbReference type="AlphaFoldDB" id="A0A8X8A2Y7"/>
<dbReference type="PANTHER" id="PTHR47926:SF347">
    <property type="entry name" value="PENTATRICOPEPTIDE REPEAT-CONTAINING PROTEIN"/>
    <property type="match status" value="1"/>
</dbReference>
<dbReference type="InterPro" id="IPR046960">
    <property type="entry name" value="PPR_At4g14850-like_plant"/>
</dbReference>
<dbReference type="PANTHER" id="PTHR47926">
    <property type="entry name" value="PENTATRICOPEPTIDE REPEAT-CONTAINING PROTEIN"/>
    <property type="match status" value="1"/>
</dbReference>
<proteinExistence type="predicted"/>
<organism evidence="1 2">
    <name type="scientific">Populus tomentosa</name>
    <name type="common">Chinese white poplar</name>
    <dbReference type="NCBI Taxonomy" id="118781"/>
    <lineage>
        <taxon>Eukaryota</taxon>
        <taxon>Viridiplantae</taxon>
        <taxon>Streptophyta</taxon>
        <taxon>Embryophyta</taxon>
        <taxon>Tracheophyta</taxon>
        <taxon>Spermatophyta</taxon>
        <taxon>Magnoliopsida</taxon>
        <taxon>eudicotyledons</taxon>
        <taxon>Gunneridae</taxon>
        <taxon>Pentapetalae</taxon>
        <taxon>rosids</taxon>
        <taxon>fabids</taxon>
        <taxon>Malpighiales</taxon>
        <taxon>Salicaceae</taxon>
        <taxon>Saliceae</taxon>
        <taxon>Populus</taxon>
    </lineage>
</organism>
<name>A0A8X8A2Y7_POPTO</name>
<dbReference type="Proteomes" id="UP000886885">
    <property type="component" value="Chromosome 3D"/>
</dbReference>
<comment type="caution">
    <text evidence="1">The sequence shown here is derived from an EMBL/GenBank/DDBJ whole genome shotgun (WGS) entry which is preliminary data.</text>
</comment>
<dbReference type="GO" id="GO:0003723">
    <property type="term" value="F:RNA binding"/>
    <property type="evidence" value="ECO:0007669"/>
    <property type="project" value="InterPro"/>
</dbReference>
<accession>A0A8X8A2Y7</accession>
<dbReference type="EMBL" id="JAAWWB010000006">
    <property type="protein sequence ID" value="KAG6781733.1"/>
    <property type="molecule type" value="Genomic_DNA"/>
</dbReference>
<evidence type="ECO:0000313" key="1">
    <source>
        <dbReference type="EMBL" id="KAG6781733.1"/>
    </source>
</evidence>
<sequence>MHTQLRKSGFVFRVAAASYLVGFYAKCNSFWEAEMPERDVESWNTGNVGKGVCFFVGSALVDMHGTCACSEMAKVVSEQLLRKNVVARNSLTAGYGLKGGSGECLKRFRRMSMEDRH</sequence>
<reference evidence="1" key="1">
    <citation type="journal article" date="2020" name="bioRxiv">
        <title>Hybrid origin of Populus tomentosa Carr. identified through genome sequencing and phylogenomic analysis.</title>
        <authorList>
            <person name="An X."/>
            <person name="Gao K."/>
            <person name="Chen Z."/>
            <person name="Li J."/>
            <person name="Yang X."/>
            <person name="Yang X."/>
            <person name="Zhou J."/>
            <person name="Guo T."/>
            <person name="Zhao T."/>
            <person name="Huang S."/>
            <person name="Miao D."/>
            <person name="Khan W.U."/>
            <person name="Rao P."/>
            <person name="Ye M."/>
            <person name="Lei B."/>
            <person name="Liao W."/>
            <person name="Wang J."/>
            <person name="Ji L."/>
            <person name="Li Y."/>
            <person name="Guo B."/>
            <person name="Mustafa N.S."/>
            <person name="Li S."/>
            <person name="Yun Q."/>
            <person name="Keller S.R."/>
            <person name="Mao J."/>
            <person name="Zhang R."/>
            <person name="Strauss S.H."/>
        </authorList>
    </citation>
    <scope>NUCLEOTIDE SEQUENCE</scope>
    <source>
        <strain evidence="1">GM15</strain>
        <tissue evidence="1">Leaf</tissue>
    </source>
</reference>
<dbReference type="GO" id="GO:0009451">
    <property type="term" value="P:RNA modification"/>
    <property type="evidence" value="ECO:0007669"/>
    <property type="project" value="InterPro"/>
</dbReference>
<gene>
    <name evidence="1" type="ORF">POTOM_014646</name>
</gene>
<keyword evidence="2" id="KW-1185">Reference proteome</keyword>
<evidence type="ECO:0000313" key="2">
    <source>
        <dbReference type="Proteomes" id="UP000886885"/>
    </source>
</evidence>
<protein>
    <submittedName>
        <fullName evidence="1">Uncharacterized protein</fullName>
    </submittedName>
</protein>